<protein>
    <submittedName>
        <fullName evidence="1">Type III secretion system major needle protein, YscF/MxiH/PrgI family</fullName>
    </submittedName>
</protein>
<dbReference type="OrthoDB" id="6465387at2"/>
<sequence>MPEETVLPTITLTGIEVIDRSQAFEVGATQLKAKLEAAQAAIEGDASSAFKLAQYQSALSAYTLFRNAQSATVKAHRDIAATTLSNLR</sequence>
<dbReference type="InterPro" id="IPR037203">
    <property type="entry name" value="T3SS_needle-like_sf"/>
</dbReference>
<dbReference type="GO" id="GO:0015031">
    <property type="term" value="P:protein transport"/>
    <property type="evidence" value="ECO:0007669"/>
    <property type="project" value="InterPro"/>
</dbReference>
<dbReference type="Proteomes" id="UP000243719">
    <property type="component" value="Unassembled WGS sequence"/>
</dbReference>
<dbReference type="Pfam" id="PF09392">
    <property type="entry name" value="T3SS_needle_F"/>
    <property type="match status" value="1"/>
</dbReference>
<organism evidence="1 2">
    <name type="scientific">Chitinasiproducens palmae</name>
    <dbReference type="NCBI Taxonomy" id="1770053"/>
    <lineage>
        <taxon>Bacteria</taxon>
        <taxon>Pseudomonadati</taxon>
        <taxon>Pseudomonadota</taxon>
        <taxon>Betaproteobacteria</taxon>
        <taxon>Burkholderiales</taxon>
        <taxon>Burkholderiaceae</taxon>
        <taxon>Chitinasiproducens</taxon>
    </lineage>
</organism>
<dbReference type="EMBL" id="FNLO01000001">
    <property type="protein sequence ID" value="SDV46263.1"/>
    <property type="molecule type" value="Genomic_DNA"/>
</dbReference>
<name>A0A1H2PIW7_9BURK</name>
<dbReference type="SUPFAM" id="SSF140129">
    <property type="entry name" value="MxiH-like"/>
    <property type="match status" value="1"/>
</dbReference>
<dbReference type="AlphaFoldDB" id="A0A1H2PIW7"/>
<evidence type="ECO:0000313" key="1">
    <source>
        <dbReference type="EMBL" id="SDV46263.1"/>
    </source>
</evidence>
<dbReference type="RefSeq" id="WP_091903691.1">
    <property type="nucleotide sequence ID" value="NZ_FNLO01000001.1"/>
</dbReference>
<evidence type="ECO:0000313" key="2">
    <source>
        <dbReference type="Proteomes" id="UP000243719"/>
    </source>
</evidence>
<dbReference type="Gene3D" id="1.20.58.90">
    <property type="match status" value="1"/>
</dbReference>
<keyword evidence="2" id="KW-1185">Reference proteome</keyword>
<gene>
    <name evidence="1" type="ORF">SAMN05216551_101212</name>
</gene>
<dbReference type="STRING" id="1770053.SAMN05216551_101212"/>
<dbReference type="InterPro" id="IPR021123">
    <property type="entry name" value="T3SS_needle-like"/>
</dbReference>
<accession>A0A1H2PIW7</accession>
<proteinExistence type="predicted"/>
<reference evidence="2" key="1">
    <citation type="submission" date="2016-09" db="EMBL/GenBank/DDBJ databases">
        <authorList>
            <person name="Varghese N."/>
            <person name="Submissions S."/>
        </authorList>
    </citation>
    <scope>NUCLEOTIDE SEQUENCE [LARGE SCALE GENOMIC DNA]</scope>
    <source>
        <strain evidence="2">JS23</strain>
    </source>
</reference>